<evidence type="ECO:0000259" key="2">
    <source>
        <dbReference type="Pfam" id="PF01636"/>
    </source>
</evidence>
<feature type="transmembrane region" description="Helical" evidence="1">
    <location>
        <begin position="328"/>
        <end position="347"/>
    </location>
</feature>
<proteinExistence type="predicted"/>
<organism evidence="3 4">
    <name type="scientific">Yoonia rosea</name>
    <dbReference type="NCBI Taxonomy" id="287098"/>
    <lineage>
        <taxon>Bacteria</taxon>
        <taxon>Pseudomonadati</taxon>
        <taxon>Pseudomonadota</taxon>
        <taxon>Alphaproteobacteria</taxon>
        <taxon>Rhodobacterales</taxon>
        <taxon>Paracoccaceae</taxon>
        <taxon>Yoonia</taxon>
    </lineage>
</organism>
<evidence type="ECO:0000313" key="4">
    <source>
        <dbReference type="Proteomes" id="UP000186997"/>
    </source>
</evidence>
<keyword evidence="1" id="KW-0812">Transmembrane</keyword>
<dbReference type="InterPro" id="IPR052898">
    <property type="entry name" value="ACAD10-like"/>
</dbReference>
<dbReference type="Gene3D" id="3.90.1200.10">
    <property type="match status" value="1"/>
</dbReference>
<accession>A0A1R3WZW2</accession>
<name>A0A1R3WZW2_9RHOB</name>
<dbReference type="Pfam" id="PF01636">
    <property type="entry name" value="APH"/>
    <property type="match status" value="1"/>
</dbReference>
<dbReference type="GO" id="GO:0016301">
    <property type="term" value="F:kinase activity"/>
    <property type="evidence" value="ECO:0007669"/>
    <property type="project" value="UniProtKB-KW"/>
</dbReference>
<dbReference type="InterPro" id="IPR011009">
    <property type="entry name" value="Kinase-like_dom_sf"/>
</dbReference>
<dbReference type="AlphaFoldDB" id="A0A1R3WZW2"/>
<dbReference type="PANTHER" id="PTHR47829:SF1">
    <property type="entry name" value="HAD FAMILY PHOSPHATASE"/>
    <property type="match status" value="1"/>
</dbReference>
<evidence type="ECO:0000256" key="1">
    <source>
        <dbReference type="SAM" id="Phobius"/>
    </source>
</evidence>
<dbReference type="InterPro" id="IPR002575">
    <property type="entry name" value="Aminoglycoside_PTrfase"/>
</dbReference>
<protein>
    <submittedName>
        <fullName evidence="3">Predicted kinase, aminoglycoside phosphotransferase (APT) family</fullName>
    </submittedName>
</protein>
<keyword evidence="3" id="KW-0418">Kinase</keyword>
<dbReference type="EMBL" id="FTPR01000001">
    <property type="protein sequence ID" value="SIT82489.1"/>
    <property type="molecule type" value="Genomic_DNA"/>
</dbReference>
<evidence type="ECO:0000313" key="3">
    <source>
        <dbReference type="EMBL" id="SIT82489.1"/>
    </source>
</evidence>
<dbReference type="RefSeq" id="WP_076659012.1">
    <property type="nucleotide sequence ID" value="NZ_FTPR01000001.1"/>
</dbReference>
<dbReference type="InterPro" id="IPR041726">
    <property type="entry name" value="ACAD10_11_N"/>
</dbReference>
<reference evidence="4" key="1">
    <citation type="submission" date="2017-01" db="EMBL/GenBank/DDBJ databases">
        <authorList>
            <person name="Varghese N."/>
            <person name="Submissions S."/>
        </authorList>
    </citation>
    <scope>NUCLEOTIDE SEQUENCE [LARGE SCALE GENOMIC DNA]</scope>
    <source>
        <strain evidence="4">DSM 29591</strain>
    </source>
</reference>
<dbReference type="PANTHER" id="PTHR47829">
    <property type="entry name" value="HYDROLASE, PUTATIVE (AFU_ORTHOLOGUE AFUA_1G12880)-RELATED"/>
    <property type="match status" value="1"/>
</dbReference>
<keyword evidence="1" id="KW-0472">Membrane</keyword>
<gene>
    <name evidence="3" type="ORF">SAMN05421665_1473</name>
</gene>
<keyword evidence="3" id="KW-0808">Transferase</keyword>
<feature type="transmembrane region" description="Helical" evidence="1">
    <location>
        <begin position="292"/>
        <end position="316"/>
    </location>
</feature>
<dbReference type="OrthoDB" id="3806873at2"/>
<dbReference type="Gene3D" id="3.30.200.20">
    <property type="entry name" value="Phosphorylase Kinase, domain 1"/>
    <property type="match status" value="1"/>
</dbReference>
<dbReference type="Proteomes" id="UP000186997">
    <property type="component" value="Unassembled WGS sequence"/>
</dbReference>
<keyword evidence="4" id="KW-1185">Reference proteome</keyword>
<sequence length="349" mass="37627">MKEAAKNLGISLPDLDVYLSNAIPEFAGLTAVTKFGTGQSNPTYQLTADSGTYVLRSKPPGRLLPSAHAVDREFRVMQALADTDVPVPAVLHLAEAEMSPSRRAFFVMRYLPGRIFWDPALPESDRNERAAIYDAMNAALAALHDIDPAAVGLADFGKPGNYFARQLDRWSQQYLASTDTPSEAMTDIMAWLGAHMPPDDGQVALVHGDYRLDNIMFAPDTPQIIGVLDWELSTLGHPMADLAYQCMQWRLPNAGDMRGLAGIDRAACGLPDEAQYVAAYAARRGLGAIDNWPFYLVFAFFRLAAILAGVAARAAAGNASNPAMARKYGAAVPALAAMATIVMHEGADL</sequence>
<dbReference type="CDD" id="cd05154">
    <property type="entry name" value="ACAD10_11_N-like"/>
    <property type="match status" value="1"/>
</dbReference>
<dbReference type="SUPFAM" id="SSF56112">
    <property type="entry name" value="Protein kinase-like (PK-like)"/>
    <property type="match status" value="1"/>
</dbReference>
<dbReference type="STRING" id="287098.SAMN05421665_1473"/>
<feature type="domain" description="Aminoglycoside phosphotransferase" evidence="2">
    <location>
        <begin position="32"/>
        <end position="273"/>
    </location>
</feature>
<keyword evidence="1" id="KW-1133">Transmembrane helix</keyword>